<evidence type="ECO:0000256" key="1">
    <source>
        <dbReference type="SAM" id="Phobius"/>
    </source>
</evidence>
<keyword evidence="1" id="KW-1133">Transmembrane helix</keyword>
<organism evidence="2 3">
    <name type="scientific">Hymenobacter roseosalivarius DSM 11622</name>
    <dbReference type="NCBI Taxonomy" id="645990"/>
    <lineage>
        <taxon>Bacteria</taxon>
        <taxon>Pseudomonadati</taxon>
        <taxon>Bacteroidota</taxon>
        <taxon>Cytophagia</taxon>
        <taxon>Cytophagales</taxon>
        <taxon>Hymenobacteraceae</taxon>
        <taxon>Hymenobacter</taxon>
    </lineage>
</organism>
<dbReference type="Proteomes" id="UP000192266">
    <property type="component" value="Unassembled WGS sequence"/>
</dbReference>
<keyword evidence="1" id="KW-0812">Transmembrane</keyword>
<gene>
    <name evidence="2" type="ORF">SAMN00120144_2423</name>
</gene>
<keyword evidence="1" id="KW-0472">Membrane</keyword>
<feature type="transmembrane region" description="Helical" evidence="1">
    <location>
        <begin position="52"/>
        <end position="69"/>
    </location>
</feature>
<dbReference type="STRING" id="645990.SAMN00120144_2423"/>
<evidence type="ECO:0000313" key="3">
    <source>
        <dbReference type="Proteomes" id="UP000192266"/>
    </source>
</evidence>
<dbReference type="OrthoDB" id="853311at2"/>
<dbReference type="RefSeq" id="WP_084443933.1">
    <property type="nucleotide sequence ID" value="NZ_FWWW01000046.1"/>
</dbReference>
<sequence length="85" mass="9823">MLNRQTTDERLGKRGATNVMRYFSLFMAFAYISLGIFLWFASPEAFSLSPTVQRTLGGIFVLYGIIRFVRTYQQHFKKSNDSSAR</sequence>
<proteinExistence type="predicted"/>
<protein>
    <submittedName>
        <fullName evidence="2">Uncharacterized protein</fullName>
    </submittedName>
</protein>
<reference evidence="2 3" key="1">
    <citation type="submission" date="2017-04" db="EMBL/GenBank/DDBJ databases">
        <authorList>
            <person name="Afonso C.L."/>
            <person name="Miller P.J."/>
            <person name="Scott M.A."/>
            <person name="Spackman E."/>
            <person name="Goraichik I."/>
            <person name="Dimitrov K.M."/>
            <person name="Suarez D.L."/>
            <person name="Swayne D.E."/>
        </authorList>
    </citation>
    <scope>NUCLEOTIDE SEQUENCE [LARGE SCALE GENOMIC DNA]</scope>
    <source>
        <strain evidence="2 3">DSM 11622</strain>
    </source>
</reference>
<dbReference type="AlphaFoldDB" id="A0A1W1UZZ2"/>
<name>A0A1W1UZZ2_9BACT</name>
<accession>A0A1W1UZZ2</accession>
<keyword evidence="3" id="KW-1185">Reference proteome</keyword>
<dbReference type="EMBL" id="FWWW01000046">
    <property type="protein sequence ID" value="SMB86590.1"/>
    <property type="molecule type" value="Genomic_DNA"/>
</dbReference>
<feature type="transmembrane region" description="Helical" evidence="1">
    <location>
        <begin position="21"/>
        <end position="40"/>
    </location>
</feature>
<evidence type="ECO:0000313" key="2">
    <source>
        <dbReference type="EMBL" id="SMB86590.1"/>
    </source>
</evidence>